<accession>A0A1M5XPN8</accession>
<protein>
    <submittedName>
        <fullName evidence="1">Uncharacterized protein</fullName>
    </submittedName>
</protein>
<dbReference type="AlphaFoldDB" id="A0A1M5XPN8"/>
<evidence type="ECO:0000313" key="1">
    <source>
        <dbReference type="EMBL" id="SHI01709.1"/>
    </source>
</evidence>
<evidence type="ECO:0000313" key="2">
    <source>
        <dbReference type="Proteomes" id="UP000184212"/>
    </source>
</evidence>
<keyword evidence="2" id="KW-1185">Reference proteome</keyword>
<proteinExistence type="predicted"/>
<gene>
    <name evidence="1" type="ORF">SAMN04488109_6809</name>
</gene>
<dbReference type="RefSeq" id="WP_073143409.1">
    <property type="nucleotide sequence ID" value="NZ_FQWQ01000006.1"/>
</dbReference>
<dbReference type="EMBL" id="FQWQ01000006">
    <property type="protein sequence ID" value="SHI01709.1"/>
    <property type="molecule type" value="Genomic_DNA"/>
</dbReference>
<dbReference type="Proteomes" id="UP000184212">
    <property type="component" value="Unassembled WGS sequence"/>
</dbReference>
<reference evidence="1 2" key="1">
    <citation type="submission" date="2016-11" db="EMBL/GenBank/DDBJ databases">
        <authorList>
            <person name="Jaros S."/>
            <person name="Januszkiewicz K."/>
            <person name="Wedrychowicz H."/>
        </authorList>
    </citation>
    <scope>NUCLEOTIDE SEQUENCE [LARGE SCALE GENOMIC DNA]</scope>
    <source>
        <strain evidence="1 2">DSM 24574</strain>
    </source>
</reference>
<dbReference type="STRING" id="947013.SAMN04488109_6809"/>
<organism evidence="1 2">
    <name type="scientific">Chryseolinea serpens</name>
    <dbReference type="NCBI Taxonomy" id="947013"/>
    <lineage>
        <taxon>Bacteria</taxon>
        <taxon>Pseudomonadati</taxon>
        <taxon>Bacteroidota</taxon>
        <taxon>Cytophagia</taxon>
        <taxon>Cytophagales</taxon>
        <taxon>Fulvivirgaceae</taxon>
        <taxon>Chryseolinea</taxon>
    </lineage>
</organism>
<sequence>MPAKKKTTKRSPALPAPFRLTRAGIREVNNLLAFTSPEDLRNTLIEMYHTYIMQQHHALPVNFDTMSGQMFILLETLKHLQPSEKNRDRKSRN</sequence>
<dbReference type="OrthoDB" id="9844991at2"/>
<name>A0A1M5XPN8_9BACT</name>